<comment type="caution">
    <text evidence="2">The sequence shown here is derived from an EMBL/GenBank/DDBJ whole genome shotgun (WGS) entry which is preliminary data.</text>
</comment>
<dbReference type="Pfam" id="PF00535">
    <property type="entry name" value="Glycos_transf_2"/>
    <property type="match status" value="1"/>
</dbReference>
<proteinExistence type="predicted"/>
<dbReference type="InterPro" id="IPR029044">
    <property type="entry name" value="Nucleotide-diphossugar_trans"/>
</dbReference>
<evidence type="ECO:0000259" key="1">
    <source>
        <dbReference type="Pfam" id="PF00535"/>
    </source>
</evidence>
<sequence>MNVVTKGMRKLKHIPNKLDNKIKVFFIKKSTPKIKLWETRSPRIIVSLTSYNKRLASVVLTIKSLLKQTKVPDKIILYLYKDEKENLPMALTKLVDKNNLKIEWVDEDLRPHKKYYYAMQQFPNDFIITVDDDVIYDKHLIEYLWNSHLNFKKSVIATRAHQITFTNNLINPYNKWSWNSKSENTPRMDLVATGVGGILYPPHLLKKELLTDKEKIKKYIQVDDLWLKNIEVISRVSTVICDGAAILERNRIDIPHTQATALSNINVNENNNDTALKKLEKEYSFSKGILQNINKK</sequence>
<organism evidence="2 3">
    <name type="scientific">Lactobacillus rodentium</name>
    <dbReference type="NCBI Taxonomy" id="947835"/>
    <lineage>
        <taxon>Bacteria</taxon>
        <taxon>Bacillati</taxon>
        <taxon>Bacillota</taxon>
        <taxon>Bacilli</taxon>
        <taxon>Lactobacillales</taxon>
        <taxon>Lactobacillaceae</taxon>
        <taxon>Lactobacillus</taxon>
    </lineage>
</organism>
<keyword evidence="3" id="KW-1185">Reference proteome</keyword>
<evidence type="ECO:0000313" key="3">
    <source>
        <dbReference type="Proteomes" id="UP000257317"/>
    </source>
</evidence>
<dbReference type="InterPro" id="IPR001173">
    <property type="entry name" value="Glyco_trans_2-like"/>
</dbReference>
<dbReference type="SUPFAM" id="SSF53448">
    <property type="entry name" value="Nucleotide-diphospho-sugar transferases"/>
    <property type="match status" value="1"/>
</dbReference>
<gene>
    <name evidence="2" type="ORF">LrDSM24759_09070</name>
</gene>
<evidence type="ECO:0000313" key="2">
    <source>
        <dbReference type="EMBL" id="GBG04993.1"/>
    </source>
</evidence>
<dbReference type="Gene3D" id="3.90.550.10">
    <property type="entry name" value="Spore Coat Polysaccharide Biosynthesis Protein SpsA, Chain A"/>
    <property type="match status" value="1"/>
</dbReference>
<protein>
    <recommendedName>
        <fullName evidence="1">Glycosyltransferase 2-like domain-containing protein</fullName>
    </recommendedName>
</protein>
<dbReference type="RefSeq" id="WP_245953340.1">
    <property type="nucleotide sequence ID" value="NZ_BFBY01000006.1"/>
</dbReference>
<name>A0A2Z6TAQ0_9LACO</name>
<reference evidence="3" key="1">
    <citation type="submission" date="2018-03" db="EMBL/GenBank/DDBJ databases">
        <title>New taxa in the Lactobacillus gasseri group.</title>
        <authorList>
            <person name="Tanizawa Y."/>
            <person name="Tohno M."/>
            <person name="Endo A."/>
            <person name="Arita M."/>
        </authorList>
    </citation>
    <scope>NUCLEOTIDE SEQUENCE [LARGE SCALE GENOMIC DNA]</scope>
    <source>
        <strain evidence="3">DSM 24759</strain>
    </source>
</reference>
<dbReference type="EMBL" id="BFBY01000006">
    <property type="protein sequence ID" value="GBG04993.1"/>
    <property type="molecule type" value="Genomic_DNA"/>
</dbReference>
<feature type="domain" description="Glycosyltransferase 2-like" evidence="1">
    <location>
        <begin position="49"/>
        <end position="208"/>
    </location>
</feature>
<dbReference type="AlphaFoldDB" id="A0A2Z6TAQ0"/>
<dbReference type="Proteomes" id="UP000257317">
    <property type="component" value="Unassembled WGS sequence"/>
</dbReference>
<accession>A0A2Z6TAQ0</accession>